<dbReference type="Pfam" id="PF05036">
    <property type="entry name" value="SPOR"/>
    <property type="match status" value="2"/>
</dbReference>
<dbReference type="AlphaFoldDB" id="A0A4R1RS73"/>
<keyword evidence="1" id="KW-1133">Transmembrane helix</keyword>
<accession>A0A4R1RS73</accession>
<dbReference type="Gene3D" id="3.30.70.1070">
    <property type="entry name" value="Sporulation related repeat"/>
    <property type="match status" value="2"/>
</dbReference>
<reference evidence="3 4" key="1">
    <citation type="submission" date="2019-03" db="EMBL/GenBank/DDBJ databases">
        <title>Genomic Encyclopedia of Type Strains, Phase IV (KMG-IV): sequencing the most valuable type-strain genomes for metagenomic binning, comparative biology and taxonomic classification.</title>
        <authorList>
            <person name="Goeker M."/>
        </authorList>
    </citation>
    <scope>NUCLEOTIDE SEQUENCE [LARGE SCALE GENOMIC DNA]</scope>
    <source>
        <strain evidence="3 4">LX-B</strain>
    </source>
</reference>
<keyword evidence="1" id="KW-0812">Transmembrane</keyword>
<dbReference type="SUPFAM" id="SSF110997">
    <property type="entry name" value="Sporulation related repeat"/>
    <property type="match status" value="2"/>
</dbReference>
<keyword evidence="1" id="KW-0472">Membrane</keyword>
<gene>
    <name evidence="3" type="ORF">EDC14_101218</name>
</gene>
<evidence type="ECO:0000313" key="4">
    <source>
        <dbReference type="Proteomes" id="UP000295008"/>
    </source>
</evidence>
<dbReference type="InterPro" id="IPR007730">
    <property type="entry name" value="SPOR-like_dom"/>
</dbReference>
<dbReference type="Proteomes" id="UP000295008">
    <property type="component" value="Unassembled WGS sequence"/>
</dbReference>
<dbReference type="OrthoDB" id="9763643at2"/>
<comment type="caution">
    <text evidence="3">The sequence shown here is derived from an EMBL/GenBank/DDBJ whole genome shotgun (WGS) entry which is preliminary data.</text>
</comment>
<feature type="transmembrane region" description="Helical" evidence="1">
    <location>
        <begin position="12"/>
        <end position="37"/>
    </location>
</feature>
<proteinExistence type="predicted"/>
<feature type="domain" description="SPOR" evidence="2">
    <location>
        <begin position="125"/>
        <end position="163"/>
    </location>
</feature>
<dbReference type="RefSeq" id="WP_132014443.1">
    <property type="nucleotide sequence ID" value="NZ_SLUN01000012.1"/>
</dbReference>
<protein>
    <submittedName>
        <fullName evidence="3">Sporulation related protein</fullName>
    </submittedName>
</protein>
<dbReference type="GO" id="GO:0042834">
    <property type="term" value="F:peptidoglycan binding"/>
    <property type="evidence" value="ECO:0007669"/>
    <property type="project" value="InterPro"/>
</dbReference>
<keyword evidence="4" id="KW-1185">Reference proteome</keyword>
<evidence type="ECO:0000259" key="2">
    <source>
        <dbReference type="PROSITE" id="PS51724"/>
    </source>
</evidence>
<evidence type="ECO:0000256" key="1">
    <source>
        <dbReference type="SAM" id="Phobius"/>
    </source>
</evidence>
<dbReference type="PROSITE" id="PS51724">
    <property type="entry name" value="SPOR"/>
    <property type="match status" value="1"/>
</dbReference>
<dbReference type="EMBL" id="SLUN01000012">
    <property type="protein sequence ID" value="TCL69321.1"/>
    <property type="molecule type" value="Genomic_DNA"/>
</dbReference>
<dbReference type="InterPro" id="IPR036680">
    <property type="entry name" value="SPOR-like_sf"/>
</dbReference>
<organism evidence="3 4">
    <name type="scientific">Hydrogenispora ethanolica</name>
    <dbReference type="NCBI Taxonomy" id="1082276"/>
    <lineage>
        <taxon>Bacteria</taxon>
        <taxon>Bacillati</taxon>
        <taxon>Bacillota</taxon>
        <taxon>Hydrogenispora</taxon>
    </lineage>
</organism>
<sequence length="163" mass="17430">MEHKGVKSLSNLLSKTAGLVFFSFLAISLGVVFGLLFEGWVKDQPGSPVGTENNLETVNLPTETSENVNVPLDKNSTTSAVNNEPAVNPVIPTVKYKVRVGPYNSRNEALAASQQLQSLGYPVYVGNNPPFAVQVGAFGSQANADKLKSELTGKGYKVFVDKN</sequence>
<name>A0A4R1RS73_HYDET</name>
<evidence type="ECO:0000313" key="3">
    <source>
        <dbReference type="EMBL" id="TCL69321.1"/>
    </source>
</evidence>